<keyword evidence="2" id="KW-1185">Reference proteome</keyword>
<protein>
    <submittedName>
        <fullName evidence="1">Uncharacterized protein</fullName>
    </submittedName>
</protein>
<dbReference type="AlphaFoldDB" id="A0A8B6M353"/>
<dbReference type="Proteomes" id="UP000485880">
    <property type="component" value="Unassembled WGS sequence"/>
</dbReference>
<evidence type="ECO:0000313" key="2">
    <source>
        <dbReference type="Proteomes" id="UP000485880"/>
    </source>
</evidence>
<accession>A0A8B6M353</accession>
<organism evidence="1 2">
    <name type="scientific">Methylocella tundrae</name>
    <dbReference type="NCBI Taxonomy" id="227605"/>
    <lineage>
        <taxon>Bacteria</taxon>
        <taxon>Pseudomonadati</taxon>
        <taxon>Pseudomonadota</taxon>
        <taxon>Alphaproteobacteria</taxon>
        <taxon>Hyphomicrobiales</taxon>
        <taxon>Beijerinckiaceae</taxon>
        <taxon>Methylocella</taxon>
    </lineage>
</organism>
<dbReference type="EMBL" id="CABFMQ020000068">
    <property type="protein sequence ID" value="VTZ49457.1"/>
    <property type="molecule type" value="Genomic_DNA"/>
</dbReference>
<proteinExistence type="predicted"/>
<evidence type="ECO:0000313" key="1">
    <source>
        <dbReference type="EMBL" id="VTZ49457.1"/>
    </source>
</evidence>
<sequence length="60" mass="6512">MRLRLMMQIAEGCRSVDAYGVGQGGWERYVKSRMLHRKSTGLVSSLSGKGDVSGAPRVGQ</sequence>
<name>A0A8B6M353_METTU</name>
<comment type="caution">
    <text evidence="1">The sequence shown here is derived from an EMBL/GenBank/DDBJ whole genome shotgun (WGS) entry which is preliminary data.</text>
</comment>
<gene>
    <name evidence="1" type="ORF">MPC4_160107</name>
</gene>
<reference evidence="1 2" key="1">
    <citation type="submission" date="2019-05" db="EMBL/GenBank/DDBJ databases">
        <authorList>
            <person name="Farhan Ul Haque M."/>
        </authorList>
    </citation>
    <scope>NUCLEOTIDE SEQUENCE [LARGE SCALE GENOMIC DNA]</scope>
    <source>
        <strain evidence="1">2</strain>
    </source>
</reference>